<feature type="domain" description="GHMP kinase C-terminal" evidence="11">
    <location>
        <begin position="210"/>
        <end position="274"/>
    </location>
</feature>
<dbReference type="SUPFAM" id="SSF55060">
    <property type="entry name" value="GHMP Kinase, C-terminal domain"/>
    <property type="match status" value="1"/>
</dbReference>
<comment type="catalytic activity">
    <reaction evidence="9">
        <text>4-CDP-2-C-methyl-D-erythritol + ATP = 4-CDP-2-C-methyl-D-erythritol 2-phosphate + ADP + H(+)</text>
        <dbReference type="Rhea" id="RHEA:18437"/>
        <dbReference type="ChEBI" id="CHEBI:15378"/>
        <dbReference type="ChEBI" id="CHEBI:30616"/>
        <dbReference type="ChEBI" id="CHEBI:57823"/>
        <dbReference type="ChEBI" id="CHEBI:57919"/>
        <dbReference type="ChEBI" id="CHEBI:456216"/>
        <dbReference type="EC" id="2.7.1.148"/>
    </reaction>
</comment>
<reference evidence="12 13" key="1">
    <citation type="submission" date="2019-06" db="EMBL/GenBank/DDBJ databases">
        <title>Sequencing the genomes of 1000 actinobacteria strains.</title>
        <authorList>
            <person name="Klenk H.-P."/>
        </authorList>
    </citation>
    <scope>NUCLEOTIDE SEQUENCE [LARGE SCALE GENOMIC DNA]</scope>
    <source>
        <strain evidence="12 13">DSM 19560</strain>
    </source>
</reference>
<dbReference type="Gene3D" id="3.30.230.10">
    <property type="match status" value="1"/>
</dbReference>
<dbReference type="Pfam" id="PF08544">
    <property type="entry name" value="GHMP_kinases_C"/>
    <property type="match status" value="1"/>
</dbReference>
<dbReference type="OrthoDB" id="3173073at2"/>
<sequence>MGSSLSSQVTVKVPAKVNLELRVGPLRDDGFHAISTVFHAVDLCDEVTVRSDRDWSCQTTGPFSDKVPNGDDNLAMTAVRLLARRAGIEEPLAVEIAKSIPVAGGMAGGSADAAGALLAADALLQTGFNKRELHSLASELGSDVPFALYGGTAIGSGRGEQLAPVLTKGSFEWVFALHHEGLSTPAVYAECDRLRGDDPVDEPVPGEGLMTALRAGDVDALARRLHNDLQDAACSLLPRLWDTLDAGIDAGALGAIVSGSGPTVAFLCADRSEALDLMVTLTAGKVADVVVSASGPVHGAHVIHDVRRR</sequence>
<evidence type="ECO:0000256" key="3">
    <source>
        <dbReference type="ARBA" id="ARBA00017473"/>
    </source>
</evidence>
<evidence type="ECO:0000256" key="4">
    <source>
        <dbReference type="ARBA" id="ARBA00022679"/>
    </source>
</evidence>
<dbReference type="PIRSF" id="PIRSF010376">
    <property type="entry name" value="IspE"/>
    <property type="match status" value="1"/>
</dbReference>
<comment type="similarity">
    <text evidence="1 9">Belongs to the GHMP kinase family. IspE subfamily.</text>
</comment>
<dbReference type="InterPro" id="IPR036554">
    <property type="entry name" value="GHMP_kinase_C_sf"/>
</dbReference>
<dbReference type="InterPro" id="IPR014721">
    <property type="entry name" value="Ribsml_uS5_D2-typ_fold_subgr"/>
</dbReference>
<keyword evidence="13" id="KW-1185">Reference proteome</keyword>
<keyword evidence="6 9" id="KW-0418">Kinase</keyword>
<dbReference type="InterPro" id="IPR006204">
    <property type="entry name" value="GHMP_kinase_N_dom"/>
</dbReference>
<evidence type="ECO:0000313" key="12">
    <source>
        <dbReference type="EMBL" id="TWE11799.1"/>
    </source>
</evidence>
<evidence type="ECO:0000259" key="11">
    <source>
        <dbReference type="Pfam" id="PF08544"/>
    </source>
</evidence>
<gene>
    <name evidence="9" type="primary">ispE</name>
    <name evidence="12" type="ORF">BKA23_0585</name>
</gene>
<dbReference type="NCBIfam" id="NF002870">
    <property type="entry name" value="PRK03188.1"/>
    <property type="match status" value="1"/>
</dbReference>
<comment type="caution">
    <text evidence="12">The sequence shown here is derived from an EMBL/GenBank/DDBJ whole genome shotgun (WGS) entry which is preliminary data.</text>
</comment>
<dbReference type="GO" id="GO:0016114">
    <property type="term" value="P:terpenoid biosynthetic process"/>
    <property type="evidence" value="ECO:0007669"/>
    <property type="project" value="UniProtKB-UniRule"/>
</dbReference>
<dbReference type="InterPro" id="IPR004424">
    <property type="entry name" value="IspE"/>
</dbReference>
<evidence type="ECO:0000256" key="5">
    <source>
        <dbReference type="ARBA" id="ARBA00022741"/>
    </source>
</evidence>
<evidence type="ECO:0000256" key="1">
    <source>
        <dbReference type="ARBA" id="ARBA00009684"/>
    </source>
</evidence>
<dbReference type="Pfam" id="PF00288">
    <property type="entry name" value="GHMP_kinases_N"/>
    <property type="match status" value="1"/>
</dbReference>
<keyword evidence="7 9" id="KW-0067">ATP-binding</keyword>
<dbReference type="PANTHER" id="PTHR43527">
    <property type="entry name" value="4-DIPHOSPHOCYTIDYL-2-C-METHYL-D-ERYTHRITOL KINASE, CHLOROPLASTIC"/>
    <property type="match status" value="1"/>
</dbReference>
<proteinExistence type="inferred from homology"/>
<dbReference type="GO" id="GO:0050515">
    <property type="term" value="F:4-(cytidine 5'-diphospho)-2-C-methyl-D-erythritol kinase activity"/>
    <property type="evidence" value="ECO:0007669"/>
    <property type="project" value="UniProtKB-UniRule"/>
</dbReference>
<dbReference type="Proteomes" id="UP000318297">
    <property type="component" value="Unassembled WGS sequence"/>
</dbReference>
<dbReference type="GO" id="GO:0005524">
    <property type="term" value="F:ATP binding"/>
    <property type="evidence" value="ECO:0007669"/>
    <property type="project" value="UniProtKB-UniRule"/>
</dbReference>
<evidence type="ECO:0000259" key="10">
    <source>
        <dbReference type="Pfam" id="PF00288"/>
    </source>
</evidence>
<protein>
    <recommendedName>
        <fullName evidence="3 9">4-diphosphocytidyl-2-C-methyl-D-erythritol kinase</fullName>
        <shortName evidence="9">CMK</shortName>
        <ecNumber evidence="2 9">2.7.1.148</ecNumber>
    </recommendedName>
    <alternativeName>
        <fullName evidence="8 9">4-(cytidine-5'-diphospho)-2-C-methyl-D-erythritol kinase</fullName>
    </alternativeName>
</protein>
<dbReference type="SUPFAM" id="SSF54211">
    <property type="entry name" value="Ribosomal protein S5 domain 2-like"/>
    <property type="match status" value="1"/>
</dbReference>
<feature type="binding site" evidence="9">
    <location>
        <begin position="101"/>
        <end position="111"/>
    </location>
    <ligand>
        <name>ATP</name>
        <dbReference type="ChEBI" id="CHEBI:30616"/>
    </ligand>
</feature>
<dbReference type="EMBL" id="VIVQ01000001">
    <property type="protein sequence ID" value="TWE11799.1"/>
    <property type="molecule type" value="Genomic_DNA"/>
</dbReference>
<evidence type="ECO:0000256" key="9">
    <source>
        <dbReference type="HAMAP-Rule" id="MF_00061"/>
    </source>
</evidence>
<accession>A0A561E857</accession>
<dbReference type="InterPro" id="IPR020568">
    <property type="entry name" value="Ribosomal_Su5_D2-typ_SF"/>
</dbReference>
<feature type="domain" description="GHMP kinase N-terminal" evidence="10">
    <location>
        <begin position="73"/>
        <end position="151"/>
    </location>
</feature>
<keyword evidence="9" id="KW-0414">Isoprene biosynthesis</keyword>
<evidence type="ECO:0000313" key="13">
    <source>
        <dbReference type="Proteomes" id="UP000318297"/>
    </source>
</evidence>
<dbReference type="InterPro" id="IPR013750">
    <property type="entry name" value="GHMP_kinase_C_dom"/>
</dbReference>
<feature type="active site" evidence="9">
    <location>
        <position position="16"/>
    </location>
</feature>
<evidence type="ECO:0000256" key="6">
    <source>
        <dbReference type="ARBA" id="ARBA00022777"/>
    </source>
</evidence>
<dbReference type="PANTHER" id="PTHR43527:SF2">
    <property type="entry name" value="4-DIPHOSPHOCYTIDYL-2-C-METHYL-D-ERYTHRITOL KINASE, CHLOROPLASTIC"/>
    <property type="match status" value="1"/>
</dbReference>
<dbReference type="UniPathway" id="UPA00056">
    <property type="reaction ID" value="UER00094"/>
</dbReference>
<evidence type="ECO:0000256" key="8">
    <source>
        <dbReference type="ARBA" id="ARBA00032554"/>
    </source>
</evidence>
<dbReference type="GO" id="GO:0019288">
    <property type="term" value="P:isopentenyl diphosphate biosynthetic process, methylerythritol 4-phosphate pathway"/>
    <property type="evidence" value="ECO:0007669"/>
    <property type="project" value="UniProtKB-UniRule"/>
</dbReference>
<dbReference type="RefSeq" id="WP_145225298.1">
    <property type="nucleotide sequence ID" value="NZ_VIVQ01000001.1"/>
</dbReference>
<dbReference type="HAMAP" id="MF_00061">
    <property type="entry name" value="IspE"/>
    <property type="match status" value="1"/>
</dbReference>
<keyword evidence="4 9" id="KW-0808">Transferase</keyword>
<comment type="function">
    <text evidence="9">Catalyzes the phosphorylation of the position 2 hydroxy group of 4-diphosphocytidyl-2C-methyl-D-erythritol.</text>
</comment>
<name>A0A561E857_9MICO</name>
<evidence type="ECO:0000256" key="2">
    <source>
        <dbReference type="ARBA" id="ARBA00012052"/>
    </source>
</evidence>
<evidence type="ECO:0000256" key="7">
    <source>
        <dbReference type="ARBA" id="ARBA00022840"/>
    </source>
</evidence>
<organism evidence="12 13">
    <name type="scientific">Rudaeicoccus suwonensis</name>
    <dbReference type="NCBI Taxonomy" id="657409"/>
    <lineage>
        <taxon>Bacteria</taxon>
        <taxon>Bacillati</taxon>
        <taxon>Actinomycetota</taxon>
        <taxon>Actinomycetes</taxon>
        <taxon>Micrococcales</taxon>
        <taxon>Dermacoccaceae</taxon>
        <taxon>Rudaeicoccus</taxon>
    </lineage>
</organism>
<comment type="pathway">
    <text evidence="9">Isoprenoid biosynthesis; isopentenyl diphosphate biosynthesis via DXP pathway; isopentenyl diphosphate from 1-deoxy-D-xylulose 5-phosphate: step 3/6.</text>
</comment>
<dbReference type="NCBIfam" id="TIGR00154">
    <property type="entry name" value="ispE"/>
    <property type="match status" value="1"/>
</dbReference>
<dbReference type="EC" id="2.7.1.148" evidence="2 9"/>
<keyword evidence="5 9" id="KW-0547">Nucleotide-binding</keyword>
<dbReference type="Gene3D" id="3.30.70.890">
    <property type="entry name" value="GHMP kinase, C-terminal domain"/>
    <property type="match status" value="1"/>
</dbReference>
<dbReference type="AlphaFoldDB" id="A0A561E857"/>
<feature type="active site" evidence="9">
    <location>
        <position position="143"/>
    </location>
</feature>